<evidence type="ECO:0000256" key="14">
    <source>
        <dbReference type="ARBA" id="ARBA00049244"/>
    </source>
</evidence>
<evidence type="ECO:0000256" key="3">
    <source>
        <dbReference type="ARBA" id="ARBA00022722"/>
    </source>
</evidence>
<evidence type="ECO:0000256" key="6">
    <source>
        <dbReference type="ARBA" id="ARBA00022801"/>
    </source>
</evidence>
<evidence type="ECO:0000256" key="10">
    <source>
        <dbReference type="ARBA" id="ARBA00022918"/>
    </source>
</evidence>
<dbReference type="GO" id="GO:0005634">
    <property type="term" value="C:nucleus"/>
    <property type="evidence" value="ECO:0007669"/>
    <property type="project" value="UniProtKB-ARBA"/>
</dbReference>
<keyword evidence="11" id="KW-0239">DNA-directed DNA polymerase</keyword>
<evidence type="ECO:0000256" key="2">
    <source>
        <dbReference type="ARBA" id="ARBA00022695"/>
    </source>
</evidence>
<dbReference type="GO" id="GO:0032196">
    <property type="term" value="P:transposition"/>
    <property type="evidence" value="ECO:0007669"/>
    <property type="project" value="UniProtKB-KW"/>
</dbReference>
<dbReference type="GO" id="GO:0046872">
    <property type="term" value="F:metal ion binding"/>
    <property type="evidence" value="ECO:0007669"/>
    <property type="project" value="UniProtKB-KW"/>
</dbReference>
<keyword evidence="1" id="KW-0815">Transposition</keyword>
<name>A0A0C9XSC5_9AGAM</name>
<keyword evidence="2" id="KW-0548">Nucleotidyltransferase</keyword>
<dbReference type="GO" id="GO:0003887">
    <property type="term" value="F:DNA-directed DNA polymerase activity"/>
    <property type="evidence" value="ECO:0007669"/>
    <property type="project" value="UniProtKB-KW"/>
</dbReference>
<evidence type="ECO:0000256" key="11">
    <source>
        <dbReference type="ARBA" id="ARBA00022932"/>
    </source>
</evidence>
<dbReference type="InterPro" id="IPR001584">
    <property type="entry name" value="Integrase_cat-core"/>
</dbReference>
<dbReference type="InterPro" id="IPR057670">
    <property type="entry name" value="SH3_retrovirus"/>
</dbReference>
<dbReference type="GO" id="GO:0003964">
    <property type="term" value="F:RNA-directed DNA polymerase activity"/>
    <property type="evidence" value="ECO:0007669"/>
    <property type="project" value="UniProtKB-KW"/>
</dbReference>
<keyword evidence="11" id="KW-0808">Transferase</keyword>
<dbReference type="AlphaFoldDB" id="A0A0C9XSC5"/>
<accession>A0A0C9XSC5</accession>
<keyword evidence="4" id="KW-0479">Metal-binding</keyword>
<keyword evidence="3" id="KW-0540">Nuclease</keyword>
<keyword evidence="10" id="KW-0695">RNA-directed DNA polymerase</keyword>
<organism evidence="17 18">
    <name type="scientific">Pisolithus microcarpus 441</name>
    <dbReference type="NCBI Taxonomy" id="765257"/>
    <lineage>
        <taxon>Eukaryota</taxon>
        <taxon>Fungi</taxon>
        <taxon>Dikarya</taxon>
        <taxon>Basidiomycota</taxon>
        <taxon>Agaricomycotina</taxon>
        <taxon>Agaricomycetes</taxon>
        <taxon>Agaricomycetidae</taxon>
        <taxon>Boletales</taxon>
        <taxon>Sclerodermatineae</taxon>
        <taxon>Pisolithaceae</taxon>
        <taxon>Pisolithus</taxon>
    </lineage>
</organism>
<dbReference type="GO" id="GO:0016787">
    <property type="term" value="F:hydrolase activity"/>
    <property type="evidence" value="ECO:0007669"/>
    <property type="project" value="UniProtKB-KW"/>
</dbReference>
<feature type="domain" description="Integrase catalytic" evidence="16">
    <location>
        <begin position="1"/>
        <end position="128"/>
    </location>
</feature>
<reference evidence="17 18" key="1">
    <citation type="submission" date="2014-04" db="EMBL/GenBank/DDBJ databases">
        <authorList>
            <consortium name="DOE Joint Genome Institute"/>
            <person name="Kuo A."/>
            <person name="Kohler A."/>
            <person name="Costa M.D."/>
            <person name="Nagy L.G."/>
            <person name="Floudas D."/>
            <person name="Copeland A."/>
            <person name="Barry K.W."/>
            <person name="Cichocki N."/>
            <person name="Veneault-Fourrey C."/>
            <person name="LaButti K."/>
            <person name="Lindquist E.A."/>
            <person name="Lipzen A."/>
            <person name="Lundell T."/>
            <person name="Morin E."/>
            <person name="Murat C."/>
            <person name="Sun H."/>
            <person name="Tunlid A."/>
            <person name="Henrissat B."/>
            <person name="Grigoriev I.V."/>
            <person name="Hibbett D.S."/>
            <person name="Martin F."/>
            <person name="Nordberg H.P."/>
            <person name="Cantor M.N."/>
            <person name="Hua S.X."/>
        </authorList>
    </citation>
    <scope>NUCLEOTIDE SEQUENCE [LARGE SCALE GENOMIC DNA]</scope>
    <source>
        <strain evidence="17 18">441</strain>
    </source>
</reference>
<evidence type="ECO:0000259" key="16">
    <source>
        <dbReference type="PROSITE" id="PS50994"/>
    </source>
</evidence>
<evidence type="ECO:0000256" key="13">
    <source>
        <dbReference type="ARBA" id="ARBA00048173"/>
    </source>
</evidence>
<dbReference type="GO" id="GO:0004519">
    <property type="term" value="F:endonuclease activity"/>
    <property type="evidence" value="ECO:0007669"/>
    <property type="project" value="UniProtKB-KW"/>
</dbReference>
<dbReference type="PANTHER" id="PTHR42648:SF11">
    <property type="entry name" value="TRANSPOSON TY4-P GAG-POL POLYPROTEIN"/>
    <property type="match status" value="1"/>
</dbReference>
<dbReference type="GO" id="GO:0003723">
    <property type="term" value="F:RNA binding"/>
    <property type="evidence" value="ECO:0007669"/>
    <property type="project" value="UniProtKB-KW"/>
</dbReference>
<keyword evidence="6" id="KW-0378">Hydrolase</keyword>
<dbReference type="HOGENOM" id="CLU_1051932_0_0_1"/>
<keyword evidence="18" id="KW-1185">Reference proteome</keyword>
<evidence type="ECO:0000256" key="15">
    <source>
        <dbReference type="SAM" id="MobiDB-lite"/>
    </source>
</evidence>
<evidence type="ECO:0000256" key="1">
    <source>
        <dbReference type="ARBA" id="ARBA00022578"/>
    </source>
</evidence>
<sequence length="265" mass="30607">FCLYLQQKSDTLAHFTDWLSNIEWQCGCMLKTFHSDQGGEFMGHDFCLLLNSKGIIHELSIAHQPQQNGRAEHFNHTILEKAGSIHHHACVLKHYWNFPFDTALDVYNRTPLHCCNWKIPFFGCLAYVWIPKELRKDKLEPHAEEMVFLGYEVSVKGYCFLHNQKRVITCTAKFAEEVFPFCMDDRKENKSDDLDQPVTDLPLEVYLPPIPTDEQMDNGPDQPMDGRPQSQPQSLELINPPRNADEDQYPGNIDIPPQKAIPHTN</sequence>
<reference evidence="18" key="2">
    <citation type="submission" date="2015-01" db="EMBL/GenBank/DDBJ databases">
        <title>Evolutionary Origins and Diversification of the Mycorrhizal Mutualists.</title>
        <authorList>
            <consortium name="DOE Joint Genome Institute"/>
            <consortium name="Mycorrhizal Genomics Consortium"/>
            <person name="Kohler A."/>
            <person name="Kuo A."/>
            <person name="Nagy L.G."/>
            <person name="Floudas D."/>
            <person name="Copeland A."/>
            <person name="Barry K.W."/>
            <person name="Cichocki N."/>
            <person name="Veneault-Fourrey C."/>
            <person name="LaButti K."/>
            <person name="Lindquist E.A."/>
            <person name="Lipzen A."/>
            <person name="Lundell T."/>
            <person name="Morin E."/>
            <person name="Murat C."/>
            <person name="Riley R."/>
            <person name="Ohm R."/>
            <person name="Sun H."/>
            <person name="Tunlid A."/>
            <person name="Henrissat B."/>
            <person name="Grigoriev I.V."/>
            <person name="Hibbett D.S."/>
            <person name="Martin F."/>
        </authorList>
    </citation>
    <scope>NUCLEOTIDE SEQUENCE [LARGE SCALE GENOMIC DNA]</scope>
    <source>
        <strain evidence="18">441</strain>
    </source>
</reference>
<feature type="region of interest" description="Disordered" evidence="15">
    <location>
        <begin position="208"/>
        <end position="265"/>
    </location>
</feature>
<evidence type="ECO:0000256" key="9">
    <source>
        <dbReference type="ARBA" id="ARBA00022908"/>
    </source>
</evidence>
<protein>
    <recommendedName>
        <fullName evidence="16">Integrase catalytic domain-containing protein</fullName>
    </recommendedName>
</protein>
<evidence type="ECO:0000256" key="8">
    <source>
        <dbReference type="ARBA" id="ARBA00022884"/>
    </source>
</evidence>
<evidence type="ECO:0000313" key="17">
    <source>
        <dbReference type="EMBL" id="KIK15225.1"/>
    </source>
</evidence>
<dbReference type="Pfam" id="PF25597">
    <property type="entry name" value="SH3_retrovirus"/>
    <property type="match status" value="1"/>
</dbReference>
<dbReference type="InterPro" id="IPR036397">
    <property type="entry name" value="RNaseH_sf"/>
</dbReference>
<dbReference type="Proteomes" id="UP000054018">
    <property type="component" value="Unassembled WGS sequence"/>
</dbReference>
<dbReference type="EMBL" id="KN833900">
    <property type="protein sequence ID" value="KIK15225.1"/>
    <property type="molecule type" value="Genomic_DNA"/>
</dbReference>
<dbReference type="Gene3D" id="3.30.420.10">
    <property type="entry name" value="Ribonuclease H-like superfamily/Ribonuclease H"/>
    <property type="match status" value="1"/>
</dbReference>
<keyword evidence="12" id="KW-0233">DNA recombination</keyword>
<keyword evidence="8" id="KW-0694">RNA-binding</keyword>
<evidence type="ECO:0000256" key="5">
    <source>
        <dbReference type="ARBA" id="ARBA00022759"/>
    </source>
</evidence>
<gene>
    <name evidence="17" type="ORF">PISMIDRAFT_115470</name>
</gene>
<dbReference type="STRING" id="765257.A0A0C9XSC5"/>
<evidence type="ECO:0000256" key="12">
    <source>
        <dbReference type="ARBA" id="ARBA00023172"/>
    </source>
</evidence>
<proteinExistence type="predicted"/>
<comment type="catalytic activity">
    <reaction evidence="13">
        <text>DNA(n) + a 2'-deoxyribonucleoside 5'-triphosphate = DNA(n+1) + diphosphate</text>
        <dbReference type="Rhea" id="RHEA:22508"/>
        <dbReference type="Rhea" id="RHEA-COMP:17339"/>
        <dbReference type="Rhea" id="RHEA-COMP:17340"/>
        <dbReference type="ChEBI" id="CHEBI:33019"/>
        <dbReference type="ChEBI" id="CHEBI:61560"/>
        <dbReference type="ChEBI" id="CHEBI:173112"/>
        <dbReference type="EC" id="2.7.7.49"/>
    </reaction>
</comment>
<dbReference type="InterPro" id="IPR012337">
    <property type="entry name" value="RNaseH-like_sf"/>
</dbReference>
<comment type="catalytic activity">
    <reaction evidence="14">
        <text>DNA(n) + a 2'-deoxyribonucleoside 5'-triphosphate = DNA(n+1) + diphosphate</text>
        <dbReference type="Rhea" id="RHEA:22508"/>
        <dbReference type="Rhea" id="RHEA-COMP:17339"/>
        <dbReference type="Rhea" id="RHEA-COMP:17340"/>
        <dbReference type="ChEBI" id="CHEBI:33019"/>
        <dbReference type="ChEBI" id="CHEBI:61560"/>
        <dbReference type="ChEBI" id="CHEBI:173112"/>
        <dbReference type="EC" id="2.7.7.7"/>
    </reaction>
</comment>
<dbReference type="OrthoDB" id="2756770at2759"/>
<evidence type="ECO:0000313" key="18">
    <source>
        <dbReference type="Proteomes" id="UP000054018"/>
    </source>
</evidence>
<keyword evidence="7" id="KW-0460">Magnesium</keyword>
<dbReference type="PROSITE" id="PS50994">
    <property type="entry name" value="INTEGRASE"/>
    <property type="match status" value="1"/>
</dbReference>
<dbReference type="GO" id="GO:0006310">
    <property type="term" value="P:DNA recombination"/>
    <property type="evidence" value="ECO:0007669"/>
    <property type="project" value="UniProtKB-KW"/>
</dbReference>
<keyword evidence="9" id="KW-0229">DNA integration</keyword>
<evidence type="ECO:0000256" key="7">
    <source>
        <dbReference type="ARBA" id="ARBA00022842"/>
    </source>
</evidence>
<dbReference type="GO" id="GO:0015074">
    <property type="term" value="P:DNA integration"/>
    <property type="evidence" value="ECO:0007669"/>
    <property type="project" value="UniProtKB-KW"/>
</dbReference>
<dbReference type="PANTHER" id="PTHR42648">
    <property type="entry name" value="TRANSPOSASE, PUTATIVE-RELATED"/>
    <property type="match status" value="1"/>
</dbReference>
<dbReference type="InterPro" id="IPR039537">
    <property type="entry name" value="Retrotran_Ty1/copia-like"/>
</dbReference>
<dbReference type="SUPFAM" id="SSF53098">
    <property type="entry name" value="Ribonuclease H-like"/>
    <property type="match status" value="1"/>
</dbReference>
<keyword evidence="5" id="KW-0255">Endonuclease</keyword>
<feature type="non-terminal residue" evidence="17">
    <location>
        <position position="1"/>
    </location>
</feature>
<evidence type="ECO:0000256" key="4">
    <source>
        <dbReference type="ARBA" id="ARBA00022723"/>
    </source>
</evidence>